<evidence type="ECO:0000256" key="5">
    <source>
        <dbReference type="SAM" id="Phobius"/>
    </source>
</evidence>
<dbReference type="InterPro" id="IPR002797">
    <property type="entry name" value="Polysacc_synth"/>
</dbReference>
<dbReference type="PANTHER" id="PTHR43424:SF1">
    <property type="entry name" value="LOCUS PUTATIVE PROTEIN 1-RELATED"/>
    <property type="match status" value="1"/>
</dbReference>
<dbReference type="PANTHER" id="PTHR43424">
    <property type="entry name" value="LOCUS PUTATIVE PROTEIN 1-RELATED"/>
    <property type="match status" value="1"/>
</dbReference>
<feature type="transmembrane region" description="Helical" evidence="5">
    <location>
        <begin position="165"/>
        <end position="187"/>
    </location>
</feature>
<feature type="transmembrane region" description="Helical" evidence="5">
    <location>
        <begin position="436"/>
        <end position="462"/>
    </location>
</feature>
<feature type="transmembrane region" description="Helical" evidence="5">
    <location>
        <begin position="40"/>
        <end position="59"/>
    </location>
</feature>
<proteinExistence type="predicted"/>
<comment type="subcellular location">
    <subcellularLocation>
        <location evidence="1">Membrane</location>
        <topology evidence="1">Multi-pass membrane protein</topology>
    </subcellularLocation>
</comment>
<evidence type="ECO:0000313" key="6">
    <source>
        <dbReference type="EMBL" id="UUF07119.1"/>
    </source>
</evidence>
<dbReference type="Proteomes" id="UP001058016">
    <property type="component" value="Chromosome"/>
</dbReference>
<gene>
    <name evidence="6" type="ORF">J0J69_06420</name>
</gene>
<feature type="transmembrane region" description="Helical" evidence="5">
    <location>
        <begin position="288"/>
        <end position="308"/>
    </location>
</feature>
<evidence type="ECO:0000313" key="7">
    <source>
        <dbReference type="Proteomes" id="UP001058016"/>
    </source>
</evidence>
<feature type="transmembrane region" description="Helical" evidence="5">
    <location>
        <begin position="141"/>
        <end position="159"/>
    </location>
</feature>
<feature type="transmembrane region" description="Helical" evidence="5">
    <location>
        <begin position="247"/>
        <end position="267"/>
    </location>
</feature>
<keyword evidence="7" id="KW-1185">Reference proteome</keyword>
<feature type="transmembrane region" description="Helical" evidence="5">
    <location>
        <begin position="409"/>
        <end position="430"/>
    </location>
</feature>
<feature type="transmembrane region" description="Helical" evidence="5">
    <location>
        <begin position="80"/>
        <end position="101"/>
    </location>
</feature>
<sequence>MSIKKNFLYNVSYQLLTMLLPLFTAPYIARVIGAEGVGVYSYSSSIANYFVLFAMLGLVNYGNRTISQVRDNKQLLSQTFFNIYGLQLITSLITIVGYVFYINTFVTENRVIFYIQLLLIIATILDINWFFFGLEQFKLTVTRNTIIKLLTVGCIFIFVKDSNDLWIYTVIMAGGTLLSQLMLWFFIKKYVYFRMPTVKGICSHLRPNLVLFIPVLAVSIYKIMDKIMLGSMTNMAEVAYYENSEKIINIPMGIIAALGTVMLPRMSNLIATGNDKKAMQMIEMSLKFIMFLAIGIAGGVIIVSPNFIPLFLGDEFVNAIPVVSLLAFTVIFISWANVIRTQYLIPHQKDKIYIKSTLLGALVNVISNIIFIPFYGAVGAAIGTIFAEATVAIYQTVKVRNALEIRKYLINTMIYIGPAIIMYIVGNLISLKLSSAIGTICIQIILGGSIYLILTGLMVLLVDKEIRVKFNKYFLEKYSNTK</sequence>
<feature type="transmembrane region" description="Helical" evidence="5">
    <location>
        <begin position="113"/>
        <end position="134"/>
    </location>
</feature>
<dbReference type="Pfam" id="PF01943">
    <property type="entry name" value="Polysacc_synt"/>
    <property type="match status" value="1"/>
</dbReference>
<feature type="transmembrane region" description="Helical" evidence="5">
    <location>
        <begin position="7"/>
        <end position="28"/>
    </location>
</feature>
<evidence type="ECO:0000256" key="3">
    <source>
        <dbReference type="ARBA" id="ARBA00022989"/>
    </source>
</evidence>
<feature type="transmembrane region" description="Helical" evidence="5">
    <location>
        <begin position="320"/>
        <end position="340"/>
    </location>
</feature>
<accession>A0ABY5JLP2</accession>
<reference evidence="6 7" key="1">
    <citation type="submission" date="2021-03" db="EMBL/GenBank/DDBJ databases">
        <title>Comparative Genomics and Metabolomics in the genus Turicibacter.</title>
        <authorList>
            <person name="Maki J."/>
            <person name="Looft T."/>
        </authorList>
    </citation>
    <scope>NUCLEOTIDE SEQUENCE [LARGE SCALE GENOMIC DNA]</scope>
    <source>
        <strain evidence="6 7">MMM721</strain>
    </source>
</reference>
<protein>
    <submittedName>
        <fullName evidence="6">Flippase</fullName>
    </submittedName>
</protein>
<feature type="transmembrane region" description="Helical" evidence="5">
    <location>
        <begin position="352"/>
        <end position="372"/>
    </location>
</feature>
<dbReference type="RefSeq" id="WP_212726007.1">
    <property type="nucleotide sequence ID" value="NZ_CP071249.1"/>
</dbReference>
<feature type="transmembrane region" description="Helical" evidence="5">
    <location>
        <begin position="208"/>
        <end position="224"/>
    </location>
</feature>
<evidence type="ECO:0000256" key="4">
    <source>
        <dbReference type="ARBA" id="ARBA00023136"/>
    </source>
</evidence>
<keyword evidence="2 5" id="KW-0812">Transmembrane</keyword>
<name>A0ABY5JLP2_9FIRM</name>
<keyword evidence="3 5" id="KW-1133">Transmembrane helix</keyword>
<dbReference type="InterPro" id="IPR052556">
    <property type="entry name" value="PolySynth_Transporter"/>
</dbReference>
<organism evidence="6 7">
    <name type="scientific">Turicibacter bilis</name>
    <dbReference type="NCBI Taxonomy" id="2735723"/>
    <lineage>
        <taxon>Bacteria</taxon>
        <taxon>Bacillati</taxon>
        <taxon>Bacillota</taxon>
        <taxon>Erysipelotrichia</taxon>
        <taxon>Erysipelotrichales</taxon>
        <taxon>Turicibacteraceae</taxon>
        <taxon>Turicibacter</taxon>
    </lineage>
</organism>
<dbReference type="EMBL" id="CP071249">
    <property type="protein sequence ID" value="UUF07119.1"/>
    <property type="molecule type" value="Genomic_DNA"/>
</dbReference>
<dbReference type="CDD" id="cd13128">
    <property type="entry name" value="MATE_Wzx_like"/>
    <property type="match status" value="1"/>
</dbReference>
<evidence type="ECO:0000256" key="2">
    <source>
        <dbReference type="ARBA" id="ARBA00022692"/>
    </source>
</evidence>
<evidence type="ECO:0000256" key="1">
    <source>
        <dbReference type="ARBA" id="ARBA00004141"/>
    </source>
</evidence>
<feature type="transmembrane region" description="Helical" evidence="5">
    <location>
        <begin position="378"/>
        <end position="397"/>
    </location>
</feature>
<keyword evidence="4 5" id="KW-0472">Membrane</keyword>